<proteinExistence type="predicted"/>
<dbReference type="AlphaFoldDB" id="A0AA95HZT7"/>
<reference evidence="1" key="1">
    <citation type="submission" date="2023-05" db="EMBL/GenBank/DDBJ databases">
        <title>Comparative genomics of Bacillaceae isolates and their secondary metabolite potential.</title>
        <authorList>
            <person name="Song L."/>
            <person name="Nielsen L.J."/>
            <person name="Mohite O."/>
            <person name="Xu X."/>
            <person name="Weber T."/>
            <person name="Kovacs A.T."/>
        </authorList>
    </citation>
    <scope>NUCLEOTIDE SEQUENCE</scope>
    <source>
        <strain evidence="1">B2_4</strain>
    </source>
</reference>
<name>A0AA95HZT7_9BACL</name>
<organism evidence="1 2">
    <name type="scientific">Paenibacillus woosongensis</name>
    <dbReference type="NCBI Taxonomy" id="307580"/>
    <lineage>
        <taxon>Bacteria</taxon>
        <taxon>Bacillati</taxon>
        <taxon>Bacillota</taxon>
        <taxon>Bacilli</taxon>
        <taxon>Bacillales</taxon>
        <taxon>Paenibacillaceae</taxon>
        <taxon>Paenibacillus</taxon>
    </lineage>
</organism>
<accession>A0AA95HZT7</accession>
<gene>
    <name evidence="1" type="ORF">QNH46_17290</name>
</gene>
<dbReference type="RefSeq" id="WP_283925367.1">
    <property type="nucleotide sequence ID" value="NZ_CP126084.1"/>
</dbReference>
<dbReference type="EMBL" id="CP126084">
    <property type="protein sequence ID" value="WHX47879.1"/>
    <property type="molecule type" value="Genomic_DNA"/>
</dbReference>
<dbReference type="KEGG" id="pwn:QNH46_17290"/>
<sequence>MANHELRSMDIIINSRDIDAAERKLRSLDRMLLQTRRRALALGNARMRPSITLEDRFTETAIRLSATMKRLNQAAARPVAELIDLATPKIAEIRGALEELSRTRWRVEVDAGGFGAAIGGSIAEQICAEGESLLQRISVTFQEALQCIFDALEVVECPAEAAGECKCGESSGCSPQESEPLCEAAGKTLGQIFIEAFLELIDPQRIVEKFSNIPWDTMISDAGNALKEFGKKLIESIKSDIVDGAQKELKDQWSNKWLPKIKDSWQNSKVKQAWDNSKVKNEWIPKAKDLWNNSKVKGFMDKPWVKKVTEFIGKGKKIIKIPGISQIQTAYEIFTAKTDRERAGKIGGFVGGLLGTAVTGYFTKNYLATVVGNTVVDMIGEKIGVGIYDLFSEKGKRTFHDPPYPPGTTIADAYLSGGGRKLHPTTDIEQLKHEIIFGTGSKPSGTPLTDGEILSAAEYFKSLNGPLPAPIPPVPQAAAPQPAPEIIVNMPPGMVQIHQQQQEIDIDSISKQVGWHVTHNISRVLINMTK</sequence>
<evidence type="ECO:0000313" key="2">
    <source>
        <dbReference type="Proteomes" id="UP001177943"/>
    </source>
</evidence>
<evidence type="ECO:0000313" key="1">
    <source>
        <dbReference type="EMBL" id="WHX47879.1"/>
    </source>
</evidence>
<dbReference type="Proteomes" id="UP001177943">
    <property type="component" value="Chromosome"/>
</dbReference>
<protein>
    <submittedName>
        <fullName evidence="1">Uncharacterized protein</fullName>
    </submittedName>
</protein>